<dbReference type="Gene3D" id="3.30.930.10">
    <property type="entry name" value="Bira Bifunctional Protein, Domain 2"/>
    <property type="match status" value="1"/>
</dbReference>
<dbReference type="GO" id="GO:0005737">
    <property type="term" value="C:cytoplasm"/>
    <property type="evidence" value="ECO:0007669"/>
    <property type="project" value="TreeGrafter"/>
</dbReference>
<proteinExistence type="predicted"/>
<dbReference type="GO" id="GO:0004077">
    <property type="term" value="F:biotin--[biotin carboxyl-carrier protein] ligase activity"/>
    <property type="evidence" value="ECO:0007669"/>
    <property type="project" value="InterPro"/>
</dbReference>
<dbReference type="AlphaFoldDB" id="A0A1D8PBD4"/>
<evidence type="ECO:0000259" key="2">
    <source>
        <dbReference type="PROSITE" id="PS51733"/>
    </source>
</evidence>
<dbReference type="EMBL" id="CP017478">
    <property type="protein sequence ID" value="AOW21878.1"/>
    <property type="molecule type" value="Genomic_DNA"/>
</dbReference>
<dbReference type="InterPro" id="IPR004143">
    <property type="entry name" value="BPL_LPL_catalytic"/>
</dbReference>
<evidence type="ECO:0000313" key="3">
    <source>
        <dbReference type="EMBL" id="AOW21878.1"/>
    </source>
</evidence>
<organism evidence="3 4">
    <name type="scientific">Urechidicola croceus</name>
    <dbReference type="NCBI Taxonomy" id="1850246"/>
    <lineage>
        <taxon>Bacteria</taxon>
        <taxon>Pseudomonadati</taxon>
        <taxon>Bacteroidota</taxon>
        <taxon>Flavobacteriia</taxon>
        <taxon>Flavobacteriales</taxon>
        <taxon>Flavobacteriaceae</taxon>
        <taxon>Urechidicola</taxon>
    </lineage>
</organism>
<dbReference type="PROSITE" id="PS51733">
    <property type="entry name" value="BPL_LPL_CATALYTIC"/>
    <property type="match status" value="1"/>
</dbReference>
<dbReference type="Pfam" id="PF03099">
    <property type="entry name" value="BPL_LplA_LipB"/>
    <property type="match status" value="1"/>
</dbReference>
<dbReference type="NCBIfam" id="TIGR00121">
    <property type="entry name" value="birA_ligase"/>
    <property type="match status" value="1"/>
</dbReference>
<gene>
    <name evidence="3" type="ORF">LPB138_14815</name>
</gene>
<dbReference type="CDD" id="cd16442">
    <property type="entry name" value="BPL"/>
    <property type="match status" value="1"/>
</dbReference>
<dbReference type="KEGG" id="lul:LPB138_14815"/>
<dbReference type="PANTHER" id="PTHR12835">
    <property type="entry name" value="BIOTIN PROTEIN LIGASE"/>
    <property type="match status" value="1"/>
</dbReference>
<keyword evidence="4" id="KW-1185">Reference proteome</keyword>
<dbReference type="InterPro" id="IPR045864">
    <property type="entry name" value="aa-tRNA-synth_II/BPL/LPL"/>
</dbReference>
<evidence type="ECO:0000313" key="4">
    <source>
        <dbReference type="Proteomes" id="UP000176050"/>
    </source>
</evidence>
<feature type="domain" description="BPL/LPL catalytic" evidence="2">
    <location>
        <begin position="1"/>
        <end position="177"/>
    </location>
</feature>
<sequence length="244" mass="27972">MKIIKLDATESTNTFLRELCHVDAIDNFTVVTAKKQTNGRGQMESSWSSNSGENLTFSVLVKFLDIELVDQFYISKAVALSISDVLTSKLTTKVLVKWPNDILAEHKKICGVLIENSVKKARINHSIIGVGLNVNQVVFENLPNATSMKLISKEKYDLDKLLRQIVEILKKYIEIINQKDFHLIDKLYLDRLYKFNTPAMYKDVISGELFMGKLVDVTKEGLLKIELENEKTHKFNLKEIEFMR</sequence>
<reference evidence="3 4" key="1">
    <citation type="submission" date="2016-10" db="EMBL/GenBank/DDBJ databases">
        <title>Lutibacter sp. LPB0138, isolated from marine gastropod.</title>
        <authorList>
            <person name="Kim E."/>
            <person name="Yi H."/>
        </authorList>
    </citation>
    <scope>NUCLEOTIDE SEQUENCE [LARGE SCALE GENOMIC DNA]</scope>
    <source>
        <strain evidence="3 4">LPB0138</strain>
    </source>
</reference>
<dbReference type="Proteomes" id="UP000176050">
    <property type="component" value="Chromosome"/>
</dbReference>
<dbReference type="SUPFAM" id="SSF55681">
    <property type="entry name" value="Class II aaRS and biotin synthetases"/>
    <property type="match status" value="1"/>
</dbReference>
<dbReference type="RefSeq" id="WP_070238038.1">
    <property type="nucleotide sequence ID" value="NZ_CP017478.1"/>
</dbReference>
<dbReference type="PANTHER" id="PTHR12835:SF5">
    <property type="entry name" value="BIOTIN--PROTEIN LIGASE"/>
    <property type="match status" value="1"/>
</dbReference>
<evidence type="ECO:0000256" key="1">
    <source>
        <dbReference type="ARBA" id="ARBA00022598"/>
    </source>
</evidence>
<accession>A0A1D8PBD4</accession>
<protein>
    <submittedName>
        <fullName evidence="3">Biotin--[acetyl-CoA-carboxylase] ligase</fullName>
    </submittedName>
</protein>
<dbReference type="STRING" id="1850246.LPB138_14815"/>
<dbReference type="InterPro" id="IPR004408">
    <property type="entry name" value="Biotin_CoA_COase_ligase"/>
</dbReference>
<dbReference type="OrthoDB" id="9807064at2"/>
<keyword evidence="1 3" id="KW-0436">Ligase</keyword>
<name>A0A1D8PBD4_9FLAO</name>